<reference evidence="4 5" key="1">
    <citation type="submission" date="2023-09" db="EMBL/GenBank/DDBJ databases">
        <authorList>
            <person name="Wang M."/>
        </authorList>
    </citation>
    <scope>NUCLEOTIDE SEQUENCE [LARGE SCALE GENOMIC DNA]</scope>
    <source>
        <strain evidence="4">GT-2023</strain>
        <tissue evidence="4">Liver</tissue>
    </source>
</reference>
<dbReference type="CDD" id="cd01647">
    <property type="entry name" value="RT_LTR"/>
    <property type="match status" value="1"/>
</dbReference>
<dbReference type="InterPro" id="IPR043502">
    <property type="entry name" value="DNA/RNA_pol_sf"/>
</dbReference>
<feature type="domain" description="Reverse transcriptase" evidence="3">
    <location>
        <begin position="1"/>
        <end position="82"/>
    </location>
</feature>
<protein>
    <recommendedName>
        <fullName evidence="2">ribonuclease H</fullName>
        <ecNumber evidence="2">3.1.26.4</ecNumber>
    </recommendedName>
</protein>
<dbReference type="SUPFAM" id="SSF56672">
    <property type="entry name" value="DNA/RNA polymerases"/>
    <property type="match status" value="1"/>
</dbReference>
<proteinExistence type="inferred from homology"/>
<dbReference type="Pfam" id="PF00078">
    <property type="entry name" value="RVT_1"/>
    <property type="match status" value="1"/>
</dbReference>
<name>A0ABR3LH95_9TELE</name>
<dbReference type="Proteomes" id="UP001558613">
    <property type="component" value="Unassembled WGS sequence"/>
</dbReference>
<dbReference type="InterPro" id="IPR051320">
    <property type="entry name" value="Viral_Replic_Matur_Polypro"/>
</dbReference>
<evidence type="ECO:0000313" key="5">
    <source>
        <dbReference type="Proteomes" id="UP001558613"/>
    </source>
</evidence>
<evidence type="ECO:0000313" key="4">
    <source>
        <dbReference type="EMBL" id="KAL1251790.1"/>
    </source>
</evidence>
<dbReference type="PANTHER" id="PTHR33064:SF37">
    <property type="entry name" value="RIBONUCLEASE H"/>
    <property type="match status" value="1"/>
</dbReference>
<organism evidence="4 5">
    <name type="scientific">Cirrhinus molitorella</name>
    <name type="common">mud carp</name>
    <dbReference type="NCBI Taxonomy" id="172907"/>
    <lineage>
        <taxon>Eukaryota</taxon>
        <taxon>Metazoa</taxon>
        <taxon>Chordata</taxon>
        <taxon>Craniata</taxon>
        <taxon>Vertebrata</taxon>
        <taxon>Euteleostomi</taxon>
        <taxon>Actinopterygii</taxon>
        <taxon>Neopterygii</taxon>
        <taxon>Teleostei</taxon>
        <taxon>Ostariophysi</taxon>
        <taxon>Cypriniformes</taxon>
        <taxon>Cyprinidae</taxon>
        <taxon>Labeoninae</taxon>
        <taxon>Labeonini</taxon>
        <taxon>Cirrhinus</taxon>
    </lineage>
</organism>
<dbReference type="EMBL" id="JAYMGO010000022">
    <property type="protein sequence ID" value="KAL1251790.1"/>
    <property type="molecule type" value="Genomic_DNA"/>
</dbReference>
<dbReference type="Gene3D" id="3.30.70.270">
    <property type="match status" value="1"/>
</dbReference>
<evidence type="ECO:0000256" key="2">
    <source>
        <dbReference type="ARBA" id="ARBA00012180"/>
    </source>
</evidence>
<comment type="similarity">
    <text evidence="1">Belongs to the beta type-B retroviral polymerase family. HERV class-II K(HML-2) pol subfamily.</text>
</comment>
<gene>
    <name evidence="4" type="ORF">QQF64_019586</name>
</gene>
<accession>A0ABR3LH95</accession>
<dbReference type="InterPro" id="IPR043128">
    <property type="entry name" value="Rev_trsase/Diguanyl_cyclase"/>
</dbReference>
<comment type="caution">
    <text evidence="4">The sequence shown here is derived from an EMBL/GenBank/DDBJ whole genome shotgun (WGS) entry which is preliminary data.</text>
</comment>
<keyword evidence="5" id="KW-1185">Reference proteome</keyword>
<dbReference type="PANTHER" id="PTHR33064">
    <property type="entry name" value="POL PROTEIN"/>
    <property type="match status" value="1"/>
</dbReference>
<dbReference type="EC" id="3.1.26.4" evidence="2"/>
<dbReference type="InterPro" id="IPR000477">
    <property type="entry name" value="RT_dom"/>
</dbReference>
<evidence type="ECO:0000256" key="1">
    <source>
        <dbReference type="ARBA" id="ARBA00010879"/>
    </source>
</evidence>
<dbReference type="PROSITE" id="PS50878">
    <property type="entry name" value="RT_POL"/>
    <property type="match status" value="1"/>
</dbReference>
<evidence type="ECO:0000259" key="3">
    <source>
        <dbReference type="PROSITE" id="PS50878"/>
    </source>
</evidence>
<sequence length="246" mass="26761">MPQGLCNSPATFMHMMMSIFGDKNYTSLLCYFDELMVFAPKEQVALERLETVFSRLKAHNLKLSPKKCHFLRKSLKFLGHVICEDGVKTDPGKVKAITDVKAVDLMDSDGVTPCHKKIRSFLGMLVTDNNPLTTYSPNHDLMHVSNAGFAKLASFSFDLKYVPGSKNIVADALSREPFVQSSLELVANSQTTAGALSSQDIAAVLDAHCSGGVGRMMGVESIPHFFSMDQTTALTASKSVSCARTG</sequence>